<evidence type="ECO:0000256" key="1">
    <source>
        <dbReference type="SAM" id="MobiDB-lite"/>
    </source>
</evidence>
<feature type="region of interest" description="Disordered" evidence="1">
    <location>
        <begin position="1"/>
        <end position="23"/>
    </location>
</feature>
<proteinExistence type="predicted"/>
<reference evidence="2" key="1">
    <citation type="journal article" date="2020" name="Stud. Mycol.">
        <title>101 Dothideomycetes genomes: a test case for predicting lifestyles and emergence of pathogens.</title>
        <authorList>
            <person name="Haridas S."/>
            <person name="Albert R."/>
            <person name="Binder M."/>
            <person name="Bloem J."/>
            <person name="Labutti K."/>
            <person name="Salamov A."/>
            <person name="Andreopoulos B."/>
            <person name="Baker S."/>
            <person name="Barry K."/>
            <person name="Bills G."/>
            <person name="Bluhm B."/>
            <person name="Cannon C."/>
            <person name="Castanera R."/>
            <person name="Culley D."/>
            <person name="Daum C."/>
            <person name="Ezra D."/>
            <person name="Gonzalez J."/>
            <person name="Henrissat B."/>
            <person name="Kuo A."/>
            <person name="Liang C."/>
            <person name="Lipzen A."/>
            <person name="Lutzoni F."/>
            <person name="Magnuson J."/>
            <person name="Mondo S."/>
            <person name="Nolan M."/>
            <person name="Ohm R."/>
            <person name="Pangilinan J."/>
            <person name="Park H.-J."/>
            <person name="Ramirez L."/>
            <person name="Alfaro M."/>
            <person name="Sun H."/>
            <person name="Tritt A."/>
            <person name="Yoshinaga Y."/>
            <person name="Zwiers L.-H."/>
            <person name="Turgeon B."/>
            <person name="Goodwin S."/>
            <person name="Spatafora J."/>
            <person name="Crous P."/>
            <person name="Grigoriev I."/>
        </authorList>
    </citation>
    <scope>NUCLEOTIDE SEQUENCE</scope>
    <source>
        <strain evidence="2">CBS 122681</strain>
    </source>
</reference>
<name>A0A6A6SUY1_9PLEO</name>
<dbReference type="EMBL" id="MU004462">
    <property type="protein sequence ID" value="KAF2650238.1"/>
    <property type="molecule type" value="Genomic_DNA"/>
</dbReference>
<dbReference type="AlphaFoldDB" id="A0A6A6SUY1"/>
<sequence length="167" mass="18699">MSAPTGGRKRGAPATKSDANPAKRLKLAPEVQVVIDTIKKYRRAYQQSGMCVQGLKNSLNRALVESDEREKALLEEKKAHQATRKLFRELYAVFSGELSSIHAHRPEVREKVLNTLHQAFGKHIIEEQVKGAPLVEPLEDDSLWDRCQYGDLILLCGNFPNCSCLST</sequence>
<accession>A0A6A6SUY1</accession>
<protein>
    <submittedName>
        <fullName evidence="2">Uncharacterized protein</fullName>
    </submittedName>
</protein>
<keyword evidence="3" id="KW-1185">Reference proteome</keyword>
<organism evidence="2 3">
    <name type="scientific">Lophiostoma macrostomum CBS 122681</name>
    <dbReference type="NCBI Taxonomy" id="1314788"/>
    <lineage>
        <taxon>Eukaryota</taxon>
        <taxon>Fungi</taxon>
        <taxon>Dikarya</taxon>
        <taxon>Ascomycota</taxon>
        <taxon>Pezizomycotina</taxon>
        <taxon>Dothideomycetes</taxon>
        <taxon>Pleosporomycetidae</taxon>
        <taxon>Pleosporales</taxon>
        <taxon>Lophiostomataceae</taxon>
        <taxon>Lophiostoma</taxon>
    </lineage>
</organism>
<evidence type="ECO:0000313" key="3">
    <source>
        <dbReference type="Proteomes" id="UP000799324"/>
    </source>
</evidence>
<evidence type="ECO:0000313" key="2">
    <source>
        <dbReference type="EMBL" id="KAF2650238.1"/>
    </source>
</evidence>
<gene>
    <name evidence="2" type="ORF">K491DRAFT_720933</name>
</gene>
<dbReference type="Proteomes" id="UP000799324">
    <property type="component" value="Unassembled WGS sequence"/>
</dbReference>